<reference evidence="1 2" key="1">
    <citation type="submission" date="2018-09" db="EMBL/GenBank/DDBJ databases">
        <title>Mesorhizobium carmichaelinearum sp. nov. isolated from Carmichaelinea spp. root nodules in New Zealand.</title>
        <authorList>
            <person name="De Meyer S.E."/>
        </authorList>
    </citation>
    <scope>NUCLEOTIDE SEQUENCE [LARGE SCALE GENOMIC DNA]</scope>
    <source>
        <strain evidence="1 2">LMG 28313</strain>
    </source>
</reference>
<accession>A0A6M7T8P4</accession>
<organism evidence="1 2">
    <name type="scientific">Mesorhizobium jarvisii</name>
    <dbReference type="NCBI Taxonomy" id="1777867"/>
    <lineage>
        <taxon>Bacteria</taxon>
        <taxon>Pseudomonadati</taxon>
        <taxon>Pseudomonadota</taxon>
        <taxon>Alphaproteobacteria</taxon>
        <taxon>Hyphomicrobiales</taxon>
        <taxon>Phyllobacteriaceae</taxon>
        <taxon>Mesorhizobium</taxon>
    </lineage>
</organism>
<protein>
    <submittedName>
        <fullName evidence="1">Acyltransferase</fullName>
    </submittedName>
</protein>
<dbReference type="PANTHER" id="PTHR23028:SF53">
    <property type="entry name" value="ACYL_TRANSF_3 DOMAIN-CONTAINING PROTEIN"/>
    <property type="match status" value="1"/>
</dbReference>
<dbReference type="InterPro" id="IPR050879">
    <property type="entry name" value="Acyltransferase_3"/>
</dbReference>
<keyword evidence="2" id="KW-1185">Reference proteome</keyword>
<dbReference type="Pfam" id="PF01757">
    <property type="entry name" value="Acyl_transf_3"/>
    <property type="match status" value="1"/>
</dbReference>
<keyword evidence="1" id="KW-0012">Acyltransferase</keyword>
<proteinExistence type="predicted"/>
<comment type="caution">
    <text evidence="1">The sequence shown here is derived from an EMBL/GenBank/DDBJ whole genome shotgun (WGS) entry which is preliminary data.</text>
</comment>
<dbReference type="Proteomes" id="UP000275530">
    <property type="component" value="Unassembled WGS sequence"/>
</dbReference>
<dbReference type="InterPro" id="IPR002656">
    <property type="entry name" value="Acyl_transf_3_dom"/>
</dbReference>
<keyword evidence="1" id="KW-0808">Transferase</keyword>
<dbReference type="GO" id="GO:0016747">
    <property type="term" value="F:acyltransferase activity, transferring groups other than amino-acyl groups"/>
    <property type="evidence" value="ECO:0007669"/>
    <property type="project" value="InterPro"/>
</dbReference>
<sequence length="360" mass="39742">MAQQKITFGGVDILRFLAAVLVMVYHYGFWVWAYPDGISAQATGGMPAQPGIGAWVGSGWVGVEIFFVISGFVIAFSAEKSTPLRFFEARVKRLAPAVWICAPVTAVLLLAIGLSWPTDAVVRLVRTGLFAPYGPWVDSVYWTLGIEIAFYAIVWILLRLGRFDLMEPVAIVIGLVSTLFWCLYYPLGWADFAETRLLQLTLVHHGCFFAVGVLLWLIRFKAPTVPRLGFCLLFLGGGVLQIASSVDVHSIKVNAMMPYAPPILIFLVAIALMAWSLRLDLSWSGWRRIGLMTYPLYLIHDVVGAAMLGAMVRAGVPYLLSMAVVGATMIAASWLVATEAEPRIRLLLDHTVFRYRLKAA</sequence>
<dbReference type="PANTHER" id="PTHR23028">
    <property type="entry name" value="ACETYLTRANSFERASE"/>
    <property type="match status" value="1"/>
</dbReference>
<dbReference type="GO" id="GO:0016020">
    <property type="term" value="C:membrane"/>
    <property type="evidence" value="ECO:0007669"/>
    <property type="project" value="TreeGrafter"/>
</dbReference>
<evidence type="ECO:0000313" key="2">
    <source>
        <dbReference type="Proteomes" id="UP000275530"/>
    </source>
</evidence>
<dbReference type="AlphaFoldDB" id="A0A6M7T8P4"/>
<name>A0A6M7T8P4_9HYPH</name>
<dbReference type="RefSeq" id="WP_064984470.1">
    <property type="nucleotide sequence ID" value="NZ_CP033507.1"/>
</dbReference>
<dbReference type="EMBL" id="QZXA01000004">
    <property type="protein sequence ID" value="RJT34508.1"/>
    <property type="molecule type" value="Genomic_DNA"/>
</dbReference>
<evidence type="ECO:0000313" key="1">
    <source>
        <dbReference type="EMBL" id="RJT34508.1"/>
    </source>
</evidence>
<gene>
    <name evidence="1" type="ORF">D3242_11855</name>
</gene>
<dbReference type="GO" id="GO:0000271">
    <property type="term" value="P:polysaccharide biosynthetic process"/>
    <property type="evidence" value="ECO:0007669"/>
    <property type="project" value="TreeGrafter"/>
</dbReference>